<evidence type="ECO:0000259" key="7">
    <source>
        <dbReference type="PROSITE" id="PS51764"/>
    </source>
</evidence>
<gene>
    <name evidence="8" type="ORF">SMSP2_02142</name>
</gene>
<feature type="domain" description="F5/8 type C" evidence="6">
    <location>
        <begin position="31"/>
        <end position="193"/>
    </location>
</feature>
<evidence type="ECO:0000256" key="4">
    <source>
        <dbReference type="PROSITE-ProRule" id="PRU01100"/>
    </source>
</evidence>
<feature type="domain" description="GH26" evidence="7">
    <location>
        <begin position="103"/>
        <end position="501"/>
    </location>
</feature>
<accession>A0A1Q2MGI7</accession>
<feature type="active site" description="Proton donor" evidence="4">
    <location>
        <position position="323"/>
    </location>
</feature>
<comment type="similarity">
    <text evidence="1 4">Belongs to the glycosyl hydrolase 26 family.</text>
</comment>
<dbReference type="PROSITE" id="PS50022">
    <property type="entry name" value="FA58C_3"/>
    <property type="match status" value="1"/>
</dbReference>
<dbReference type="OrthoDB" id="9802773at2"/>
<dbReference type="SUPFAM" id="SSF49785">
    <property type="entry name" value="Galactose-binding domain-like"/>
    <property type="match status" value="1"/>
</dbReference>
<organism evidence="8 9">
    <name type="scientific">Limihaloglobus sulfuriphilus</name>
    <dbReference type="NCBI Taxonomy" id="1851148"/>
    <lineage>
        <taxon>Bacteria</taxon>
        <taxon>Pseudomonadati</taxon>
        <taxon>Planctomycetota</taxon>
        <taxon>Phycisphaerae</taxon>
        <taxon>Sedimentisphaerales</taxon>
        <taxon>Sedimentisphaeraceae</taxon>
        <taxon>Limihaloglobus</taxon>
    </lineage>
</organism>
<dbReference type="Pfam" id="PF02156">
    <property type="entry name" value="Glyco_hydro_26"/>
    <property type="match status" value="1"/>
</dbReference>
<dbReference type="InterPro" id="IPR018247">
    <property type="entry name" value="EF_Hand_1_Ca_BS"/>
</dbReference>
<evidence type="ECO:0000256" key="2">
    <source>
        <dbReference type="ARBA" id="ARBA00022801"/>
    </source>
</evidence>
<dbReference type="PROSITE" id="PS00018">
    <property type="entry name" value="EF_HAND_1"/>
    <property type="match status" value="1"/>
</dbReference>
<name>A0A1Q2MGI7_9BACT</name>
<keyword evidence="5" id="KW-0732">Signal</keyword>
<dbReference type="RefSeq" id="WP_146683907.1">
    <property type="nucleotide sequence ID" value="NZ_CP019646.1"/>
</dbReference>
<dbReference type="AlphaFoldDB" id="A0A1Q2MGI7"/>
<dbReference type="Gene3D" id="1.10.1330.10">
    <property type="entry name" value="Dockerin domain"/>
    <property type="match status" value="1"/>
</dbReference>
<dbReference type="SUPFAM" id="SSF51445">
    <property type="entry name" value="(Trans)glycosidases"/>
    <property type="match status" value="1"/>
</dbReference>
<dbReference type="InterPro" id="IPR000805">
    <property type="entry name" value="Glyco_hydro_26"/>
</dbReference>
<evidence type="ECO:0000256" key="3">
    <source>
        <dbReference type="ARBA" id="ARBA00023295"/>
    </source>
</evidence>
<keyword evidence="3 4" id="KW-0326">Glycosidase</keyword>
<dbReference type="EMBL" id="CP019646">
    <property type="protein sequence ID" value="AQQ71764.1"/>
    <property type="molecule type" value="Genomic_DNA"/>
</dbReference>
<dbReference type="STRING" id="1851148.SMSP2_02142"/>
<feature type="chain" id="PRO_5012727109" evidence="5">
    <location>
        <begin position="28"/>
        <end position="559"/>
    </location>
</feature>
<dbReference type="PANTHER" id="PTHR40079">
    <property type="entry name" value="MANNAN ENDO-1,4-BETA-MANNOSIDASE E-RELATED"/>
    <property type="match status" value="1"/>
</dbReference>
<evidence type="ECO:0000256" key="5">
    <source>
        <dbReference type="SAM" id="SignalP"/>
    </source>
</evidence>
<dbReference type="InterPro" id="IPR008979">
    <property type="entry name" value="Galactose-bd-like_sf"/>
</dbReference>
<dbReference type="PROSITE" id="PS51764">
    <property type="entry name" value="GH26"/>
    <property type="match status" value="1"/>
</dbReference>
<dbReference type="InterPro" id="IPR036439">
    <property type="entry name" value="Dockerin_dom_sf"/>
</dbReference>
<evidence type="ECO:0000256" key="1">
    <source>
        <dbReference type="ARBA" id="ARBA00007754"/>
    </source>
</evidence>
<dbReference type="GO" id="GO:0016985">
    <property type="term" value="F:mannan endo-1,4-beta-mannosidase activity"/>
    <property type="evidence" value="ECO:0007669"/>
    <property type="project" value="InterPro"/>
</dbReference>
<keyword evidence="2 4" id="KW-0378">Hydrolase</keyword>
<feature type="active site" description="Nucleophile" evidence="4">
    <location>
        <position position="435"/>
    </location>
</feature>
<dbReference type="InterPro" id="IPR017853">
    <property type="entry name" value="GH"/>
</dbReference>
<evidence type="ECO:0000313" key="9">
    <source>
        <dbReference type="Proteomes" id="UP000188181"/>
    </source>
</evidence>
<protein>
    <submittedName>
        <fullName evidence="8">Beta-mannanase</fullName>
    </submittedName>
</protein>
<feature type="signal peptide" evidence="5">
    <location>
        <begin position="1"/>
        <end position="27"/>
    </location>
</feature>
<dbReference type="Proteomes" id="UP000188181">
    <property type="component" value="Chromosome"/>
</dbReference>
<dbReference type="Gene3D" id="3.20.20.80">
    <property type="entry name" value="Glycosidases"/>
    <property type="match status" value="1"/>
</dbReference>
<reference evidence="9" key="1">
    <citation type="submission" date="2017-02" db="EMBL/GenBank/DDBJ databases">
        <title>Comparative genomics and description of representatives of a novel lineage of planctomycetes thriving in anoxic sediments.</title>
        <authorList>
            <person name="Spring S."/>
            <person name="Bunk B."/>
            <person name="Sproer C."/>
        </authorList>
    </citation>
    <scope>NUCLEOTIDE SEQUENCE [LARGE SCALE GENOMIC DNA]</scope>
    <source>
        <strain evidence="9">SM-Chi-D1</strain>
    </source>
</reference>
<dbReference type="GO" id="GO:0006080">
    <property type="term" value="P:substituted mannan metabolic process"/>
    <property type="evidence" value="ECO:0007669"/>
    <property type="project" value="InterPro"/>
</dbReference>
<evidence type="ECO:0000313" key="8">
    <source>
        <dbReference type="EMBL" id="AQQ71764.1"/>
    </source>
</evidence>
<dbReference type="KEGG" id="pbas:SMSP2_02142"/>
<evidence type="ECO:0000259" key="6">
    <source>
        <dbReference type="PROSITE" id="PS50022"/>
    </source>
</evidence>
<dbReference type="GO" id="GO:0000272">
    <property type="term" value="P:polysaccharide catabolic process"/>
    <property type="evidence" value="ECO:0007669"/>
    <property type="project" value="InterPro"/>
</dbReference>
<dbReference type="Gene3D" id="2.60.120.260">
    <property type="entry name" value="Galactose-binding domain-like"/>
    <property type="match status" value="1"/>
</dbReference>
<dbReference type="InterPro" id="IPR022790">
    <property type="entry name" value="GH26_dom"/>
</dbReference>
<dbReference type="InterPro" id="IPR000421">
    <property type="entry name" value="FA58C"/>
</dbReference>
<keyword evidence="9" id="KW-1185">Reference proteome</keyword>
<sequence precursor="true">MFLSTCFKKFLQPRALFLGLIVFSVSAAHGRAVTYGNLSVGKFYNVSRAPHSSYPDRWANDWCSGAKLTDEDTGIAWPLDQWVGWYDEGVYSLDIILDLGKVYEVDKLRIRLSSRQQYGIEFADSVQFYTRSDTSEQWQAYGSAVTNLEESYSYQAQWVEQQAGTVNARYIKYELISPESAHMFISEIEAWGNIANSWKHVPDWGCYHGAYASNTNYWMSLGTFENQIQKQSSITLWYASMGASNFKDYLGSLWKSQYGLTYNLDYSGARLLEVGWEPQANITAEDIAGGYYDQYFETFFTESIDYANRNGNTDPVWLRPMSEMNGGWTFPPNAAAWGGDHLNFRRAWRRMFNIAEQVGTEPHHIFVWSPNGYTYSSLHMPDNYYPGDQYVDWLGISIYPQGESPYPEDILTGTAGPGSFDFYGTYGYKPIIISEGAYRLDSGIDGIEWINQWFDLPYNYPMIKALVWFYIHDSETNSLVTEPYMSLYRRRLAEPYYLTQSVAGVVDLDRDGFVNLCDYEGLAGNWGGNISNLAGDITGNNTVNIEDLLIFSEYWLKNL</sequence>
<dbReference type="PANTHER" id="PTHR40079:SF4">
    <property type="entry name" value="GH26 DOMAIN-CONTAINING PROTEIN-RELATED"/>
    <property type="match status" value="1"/>
</dbReference>
<proteinExistence type="inferred from homology"/>